<sequence length="150" mass="17169">MKFILMWKPKNGTELREEEYEKSRTELLRGIPIDGSKVSPKRLVDFWSRSIVKWFNETEANPKAIPRRYVGSRIIDEAVTGAAHDWEKTNLVTISDKSGIYDTQKCRVCGVTGKRYGFGDICLDQKYKRNKAFHRCDTAAAHLAKKAASK</sequence>
<name>A0A0F9K4A0_9ZZZZ</name>
<dbReference type="EMBL" id="LAZR01008752">
    <property type="protein sequence ID" value="KKM76768.1"/>
    <property type="molecule type" value="Genomic_DNA"/>
</dbReference>
<comment type="caution">
    <text evidence="1">The sequence shown here is derived from an EMBL/GenBank/DDBJ whole genome shotgun (WGS) entry which is preliminary data.</text>
</comment>
<evidence type="ECO:0000313" key="1">
    <source>
        <dbReference type="EMBL" id="KKM76768.1"/>
    </source>
</evidence>
<dbReference type="AlphaFoldDB" id="A0A0F9K4A0"/>
<organism evidence="1">
    <name type="scientific">marine sediment metagenome</name>
    <dbReference type="NCBI Taxonomy" id="412755"/>
    <lineage>
        <taxon>unclassified sequences</taxon>
        <taxon>metagenomes</taxon>
        <taxon>ecological metagenomes</taxon>
    </lineage>
</organism>
<protein>
    <submittedName>
        <fullName evidence="1">Uncharacterized protein</fullName>
    </submittedName>
</protein>
<proteinExistence type="predicted"/>
<accession>A0A0F9K4A0</accession>
<reference evidence="1" key="1">
    <citation type="journal article" date="2015" name="Nature">
        <title>Complex archaea that bridge the gap between prokaryotes and eukaryotes.</title>
        <authorList>
            <person name="Spang A."/>
            <person name="Saw J.H."/>
            <person name="Jorgensen S.L."/>
            <person name="Zaremba-Niedzwiedzka K."/>
            <person name="Martijn J."/>
            <person name="Lind A.E."/>
            <person name="van Eijk R."/>
            <person name="Schleper C."/>
            <person name="Guy L."/>
            <person name="Ettema T.J."/>
        </authorList>
    </citation>
    <scope>NUCLEOTIDE SEQUENCE</scope>
</reference>
<gene>
    <name evidence="1" type="ORF">LCGC14_1376830</name>
</gene>